<dbReference type="Gene3D" id="3.30.70.330">
    <property type="match status" value="1"/>
</dbReference>
<dbReference type="EMBL" id="CAJFCW020000001">
    <property type="protein sequence ID" value="CAG9082367.1"/>
    <property type="molecule type" value="Genomic_DNA"/>
</dbReference>
<dbReference type="OrthoDB" id="287393at2759"/>
<sequence>MTDKDEPQASVEVMGEESKPAAPNLSVDPEKNTGVIYIAQVPPRFTKRKILEYFSNIGEVGRVYMQIDKKSTKVRRYTEAWVEFKKKRIAKKVAAMLNGQQVGGKHRSPAFDSLWTIKYLHGFKWSNLVEQLNHEKTIEEQRLRIELSQARREGKHFIDQVQKSGQIRNLEKSVLEKGGEWTTKATREVKVKKTMKKKVLNEDEEGQLLNSIFG</sequence>
<gene>
    <name evidence="9" type="ORF">BOKJ2_LOCUS1269</name>
</gene>
<dbReference type="GO" id="GO:0000480">
    <property type="term" value="P:endonucleolytic cleavage in 5'-ETS of tricistronic rRNA transcript (SSU-rRNA, 5.8S rRNA, LSU-rRNA)"/>
    <property type="evidence" value="ECO:0007669"/>
    <property type="project" value="TreeGrafter"/>
</dbReference>
<protein>
    <recommendedName>
        <fullName evidence="3">Activator of basal transcription 1</fullName>
    </recommendedName>
</protein>
<dbReference type="InterPro" id="IPR034353">
    <property type="entry name" value="ABT1/ESF2_RRM"/>
</dbReference>
<keyword evidence="10" id="KW-1185">Reference proteome</keyword>
<accession>A0A811JT08</accession>
<dbReference type="GO" id="GO:0003723">
    <property type="term" value="F:RNA binding"/>
    <property type="evidence" value="ECO:0007669"/>
    <property type="project" value="UniProtKB-UniRule"/>
</dbReference>
<evidence type="ECO:0000256" key="2">
    <source>
        <dbReference type="ARBA" id="ARBA00005819"/>
    </source>
</evidence>
<dbReference type="GO" id="GO:0034462">
    <property type="term" value="P:small-subunit processome assembly"/>
    <property type="evidence" value="ECO:0007669"/>
    <property type="project" value="TreeGrafter"/>
</dbReference>
<evidence type="ECO:0000256" key="3">
    <source>
        <dbReference type="ARBA" id="ARBA00020737"/>
    </source>
</evidence>
<name>A0A811JT08_9BILA</name>
<dbReference type="GO" id="GO:0000472">
    <property type="term" value="P:endonucleolytic cleavage to generate mature 5'-end of SSU-rRNA from (SSU-rRNA, 5.8S rRNA, LSU-rRNA)"/>
    <property type="evidence" value="ECO:0007669"/>
    <property type="project" value="TreeGrafter"/>
</dbReference>
<keyword evidence="5" id="KW-0539">Nucleus</keyword>
<evidence type="ECO:0000256" key="1">
    <source>
        <dbReference type="ARBA" id="ARBA00004604"/>
    </source>
</evidence>
<dbReference type="GO" id="GO:0000447">
    <property type="term" value="P:endonucleolytic cleavage in ITS1 to separate SSU-rRNA from 5.8S rRNA and LSU-rRNA from tricistronic rRNA transcript (SSU-rRNA, 5.8S rRNA, LSU-rRNA)"/>
    <property type="evidence" value="ECO:0007669"/>
    <property type="project" value="TreeGrafter"/>
</dbReference>
<dbReference type="SMART" id="SM00360">
    <property type="entry name" value="RRM"/>
    <property type="match status" value="1"/>
</dbReference>
<evidence type="ECO:0000313" key="9">
    <source>
        <dbReference type="EMBL" id="CAD5206585.1"/>
    </source>
</evidence>
<dbReference type="PANTHER" id="PTHR12311">
    <property type="entry name" value="ACTIVATOR OF BASAL TRANSCRIPTION 1"/>
    <property type="match status" value="1"/>
</dbReference>
<comment type="similarity">
    <text evidence="2">Belongs to the ESF2/ABP1 family.</text>
</comment>
<dbReference type="InterPro" id="IPR012677">
    <property type="entry name" value="Nucleotide-bd_a/b_plait_sf"/>
</dbReference>
<evidence type="ECO:0000256" key="4">
    <source>
        <dbReference type="ARBA" id="ARBA00022884"/>
    </source>
</evidence>
<dbReference type="EMBL" id="CAJFDH010000001">
    <property type="protein sequence ID" value="CAD5206585.1"/>
    <property type="molecule type" value="Genomic_DNA"/>
</dbReference>
<dbReference type="InterPro" id="IPR039119">
    <property type="entry name" value="ABT1/Esf2"/>
</dbReference>
<dbReference type="AlphaFoldDB" id="A0A811JT08"/>
<keyword evidence="4 6" id="KW-0694">RNA-binding</keyword>
<evidence type="ECO:0000256" key="7">
    <source>
        <dbReference type="SAM" id="MobiDB-lite"/>
    </source>
</evidence>
<dbReference type="InterPro" id="IPR000504">
    <property type="entry name" value="RRM_dom"/>
</dbReference>
<dbReference type="CDD" id="cd12263">
    <property type="entry name" value="RRM_ABT1_like"/>
    <property type="match status" value="1"/>
</dbReference>
<dbReference type="Pfam" id="PF00076">
    <property type="entry name" value="RRM_1"/>
    <property type="match status" value="1"/>
</dbReference>
<feature type="domain" description="RRM" evidence="8">
    <location>
        <begin position="34"/>
        <end position="105"/>
    </location>
</feature>
<dbReference type="SUPFAM" id="SSF54928">
    <property type="entry name" value="RNA-binding domain, RBD"/>
    <property type="match status" value="1"/>
</dbReference>
<dbReference type="GO" id="GO:0005730">
    <property type="term" value="C:nucleolus"/>
    <property type="evidence" value="ECO:0007669"/>
    <property type="project" value="UniProtKB-SubCell"/>
</dbReference>
<proteinExistence type="inferred from homology"/>
<dbReference type="PROSITE" id="PS50102">
    <property type="entry name" value="RRM"/>
    <property type="match status" value="1"/>
</dbReference>
<evidence type="ECO:0000256" key="6">
    <source>
        <dbReference type="PROSITE-ProRule" id="PRU00176"/>
    </source>
</evidence>
<dbReference type="InterPro" id="IPR035979">
    <property type="entry name" value="RBD_domain_sf"/>
</dbReference>
<dbReference type="PANTHER" id="PTHR12311:SF7">
    <property type="entry name" value="ACTIVATOR OF BASAL TRANSCRIPTION 1"/>
    <property type="match status" value="1"/>
</dbReference>
<evidence type="ECO:0000256" key="5">
    <source>
        <dbReference type="ARBA" id="ARBA00023242"/>
    </source>
</evidence>
<evidence type="ECO:0000313" key="10">
    <source>
        <dbReference type="Proteomes" id="UP000614601"/>
    </source>
</evidence>
<feature type="region of interest" description="Disordered" evidence="7">
    <location>
        <begin position="1"/>
        <end position="27"/>
    </location>
</feature>
<comment type="subcellular location">
    <subcellularLocation>
        <location evidence="1">Nucleus</location>
        <location evidence="1">Nucleolus</location>
    </subcellularLocation>
</comment>
<evidence type="ECO:0000259" key="8">
    <source>
        <dbReference type="PROSITE" id="PS50102"/>
    </source>
</evidence>
<dbReference type="Proteomes" id="UP000614601">
    <property type="component" value="Unassembled WGS sequence"/>
</dbReference>
<organism evidence="9 10">
    <name type="scientific">Bursaphelenchus okinawaensis</name>
    <dbReference type="NCBI Taxonomy" id="465554"/>
    <lineage>
        <taxon>Eukaryota</taxon>
        <taxon>Metazoa</taxon>
        <taxon>Ecdysozoa</taxon>
        <taxon>Nematoda</taxon>
        <taxon>Chromadorea</taxon>
        <taxon>Rhabditida</taxon>
        <taxon>Tylenchina</taxon>
        <taxon>Tylenchomorpha</taxon>
        <taxon>Aphelenchoidea</taxon>
        <taxon>Aphelenchoididae</taxon>
        <taxon>Bursaphelenchus</taxon>
    </lineage>
</organism>
<dbReference type="Proteomes" id="UP000783686">
    <property type="component" value="Unassembled WGS sequence"/>
</dbReference>
<comment type="caution">
    <text evidence="9">The sequence shown here is derived from an EMBL/GenBank/DDBJ whole genome shotgun (WGS) entry which is preliminary data.</text>
</comment>
<reference evidence="9" key="1">
    <citation type="submission" date="2020-09" db="EMBL/GenBank/DDBJ databases">
        <authorList>
            <person name="Kikuchi T."/>
        </authorList>
    </citation>
    <scope>NUCLEOTIDE SEQUENCE</scope>
    <source>
        <strain evidence="9">SH1</strain>
    </source>
</reference>